<feature type="domain" description="SpaA-like prealbumin fold" evidence="6">
    <location>
        <begin position="188"/>
        <end position="292"/>
    </location>
</feature>
<dbReference type="PANTHER" id="PTHR36108">
    <property type="entry name" value="COLOSSIN-B-RELATED"/>
    <property type="match status" value="1"/>
</dbReference>
<evidence type="ECO:0000313" key="8">
    <source>
        <dbReference type="Proteomes" id="UP000002294"/>
    </source>
</evidence>
<name>C7RE95_ANAPD</name>
<evidence type="ECO:0000256" key="3">
    <source>
        <dbReference type="ARBA" id="ARBA00022729"/>
    </source>
</evidence>
<keyword evidence="8" id="KW-1185">Reference proteome</keyword>
<sequence length="610" mass="69098">MKRERKFRLVAFILPILMLIQAFFLAPVGLAEEEAKKVTYTIHLDFSIKDTSVKESSARQVKLWKIPQDKLKKDQAGEVDRLSMAKKYDDMKEEDIIKDLGEEILTSEESKINENGDKERISLQIEQEENEESYYLIKESEESFAKMKDRIDSGKSSKLTTTVLKVPNDEFKNNELLINLKDSPKTKDLKIIKVDADNPNIKLDKVQFKLFKRVGNTAEDNNISEEKYNDIPIEVEGSFGTYKFKSEIEDEKLATVLQTNTDGEITVSGLEENSYYVFKEVKAIEGYDKTLNEGIISEAKKPGEGDIIFKNKRIPTLIKYAKDTGKMLDGVKFSVYKKDGEDKLKFRQGETSGEYIYDEAGDLTDIETKSGGKIYLRELPAGDYYFKEITAAEGYIKSEDSYEFSVDENHNIKVNGKAESLKVENVPENENPTPPGENPKGSHKFIKVDKDDHGKKLAGAKFKVQKLVDDKYMTVVRDGSEYIVESDANGALEVTDLEYGHYRLKEVGFPEDYNPVVEFTEFDISAASSLNTPALIENEHKPPKEETPPPTPPTPPETPSTPTKTLTSRSRGPLVKTGDIRIWIYFAIGLIMIVAGFIIIRNQDKKQELA</sequence>
<gene>
    <name evidence="7" type="ordered locus">Apre_1487</name>
</gene>
<accession>C7RE95</accession>
<keyword evidence="5" id="KW-0812">Transmembrane</keyword>
<dbReference type="STRING" id="525919.Apre_1487"/>
<keyword evidence="5" id="KW-1133">Transmembrane helix</keyword>
<feature type="domain" description="SpaA-like prealbumin fold" evidence="6">
    <location>
        <begin position="442"/>
        <end position="528"/>
    </location>
</feature>
<dbReference type="KEGG" id="apr:Apre_1487"/>
<dbReference type="EMBL" id="CP001708">
    <property type="protein sequence ID" value="ACV29508.1"/>
    <property type="molecule type" value="Genomic_DNA"/>
</dbReference>
<dbReference type="RefSeq" id="WP_015778406.1">
    <property type="nucleotide sequence ID" value="NC_013171.1"/>
</dbReference>
<dbReference type="HOGENOM" id="CLU_447350_0_0_9"/>
<dbReference type="PANTHER" id="PTHR36108:SF13">
    <property type="entry name" value="COLOSSIN-B-RELATED"/>
    <property type="match status" value="1"/>
</dbReference>
<feature type="domain" description="SpaA-like prealbumin fold" evidence="6">
    <location>
        <begin position="316"/>
        <end position="417"/>
    </location>
</feature>
<dbReference type="eggNOG" id="COG4932">
    <property type="taxonomic scope" value="Bacteria"/>
</dbReference>
<dbReference type="InterPro" id="IPR013783">
    <property type="entry name" value="Ig-like_fold"/>
</dbReference>
<feature type="region of interest" description="Disordered" evidence="4">
    <location>
        <begin position="539"/>
        <end position="572"/>
    </location>
</feature>
<dbReference type="Gene3D" id="2.60.40.10">
    <property type="entry name" value="Immunoglobulins"/>
    <property type="match status" value="3"/>
</dbReference>
<evidence type="ECO:0000256" key="4">
    <source>
        <dbReference type="SAM" id="MobiDB-lite"/>
    </source>
</evidence>
<keyword evidence="2" id="KW-0964">Secreted</keyword>
<keyword evidence="5" id="KW-0472">Membrane</keyword>
<protein>
    <submittedName>
        <fullName evidence="7">Cna B domain protein</fullName>
    </submittedName>
</protein>
<dbReference type="InterPro" id="IPR041033">
    <property type="entry name" value="SpaA_PFL_dom_1"/>
</dbReference>
<keyword evidence="3" id="KW-0732">Signal</keyword>
<evidence type="ECO:0000313" key="7">
    <source>
        <dbReference type="EMBL" id="ACV29508.1"/>
    </source>
</evidence>
<dbReference type="OrthoDB" id="3265073at2"/>
<dbReference type="AlphaFoldDB" id="C7RE95"/>
<reference evidence="7 8" key="1">
    <citation type="journal article" date="2009" name="Stand. Genomic Sci.">
        <title>Complete genome sequence of Anaerococcus prevotii type strain (PC1).</title>
        <authorList>
            <person name="Labutti K."/>
            <person name="Pukall R."/>
            <person name="Steenblock K."/>
            <person name="Glavina Del Rio T."/>
            <person name="Tice H."/>
            <person name="Copeland A."/>
            <person name="Cheng J.F."/>
            <person name="Lucas S."/>
            <person name="Chen F."/>
            <person name="Nolan M."/>
            <person name="Bruce D."/>
            <person name="Goodwin L."/>
            <person name="Pitluck S."/>
            <person name="Ivanova N."/>
            <person name="Mavromatis K."/>
            <person name="Ovchinnikova G."/>
            <person name="Pati A."/>
            <person name="Chen A."/>
            <person name="Palaniappan K."/>
            <person name="Land M."/>
            <person name="Hauser L."/>
            <person name="Chang Y.J."/>
            <person name="Jeffries C.D."/>
            <person name="Chain P."/>
            <person name="Saunders E."/>
            <person name="Brettin T."/>
            <person name="Detter J.C."/>
            <person name="Han C."/>
            <person name="Goker M."/>
            <person name="Bristow J."/>
            <person name="Eisen J.A."/>
            <person name="Markowitz V."/>
            <person name="Hugenholtz P."/>
            <person name="Kyrpides N.C."/>
            <person name="Klenk H.P."/>
            <person name="Lapidus A."/>
        </authorList>
    </citation>
    <scope>NUCLEOTIDE SEQUENCE [LARGE SCALE GENOMIC DNA]</scope>
    <source>
        <strain evidence="8">ATCC 9321 / DSM 20548 / JCM 6508 / NCTC 11806 / PC1</strain>
    </source>
</reference>
<evidence type="ECO:0000256" key="5">
    <source>
        <dbReference type="SAM" id="Phobius"/>
    </source>
</evidence>
<comment type="similarity">
    <text evidence="1">Belongs to the serine-aspartate repeat-containing protein (SDr) family.</text>
</comment>
<proteinExistence type="inferred from homology"/>
<feature type="compositionally biased region" description="Pro residues" evidence="4">
    <location>
        <begin position="548"/>
        <end position="559"/>
    </location>
</feature>
<evidence type="ECO:0000256" key="1">
    <source>
        <dbReference type="ARBA" id="ARBA00007257"/>
    </source>
</evidence>
<feature type="transmembrane region" description="Helical" evidence="5">
    <location>
        <begin position="582"/>
        <end position="600"/>
    </location>
</feature>
<dbReference type="Proteomes" id="UP000002294">
    <property type="component" value="Chromosome"/>
</dbReference>
<evidence type="ECO:0000259" key="6">
    <source>
        <dbReference type="Pfam" id="PF17802"/>
    </source>
</evidence>
<evidence type="ECO:0000256" key="2">
    <source>
        <dbReference type="ARBA" id="ARBA00022525"/>
    </source>
</evidence>
<dbReference type="Pfam" id="PF17802">
    <property type="entry name" value="SpaA"/>
    <property type="match status" value="3"/>
</dbReference>
<organism evidence="7 8">
    <name type="scientific">Anaerococcus prevotii (strain ATCC 9321 / DSM 20548 / JCM 6508 / NCTC 11806 / PC1)</name>
    <name type="common">Peptostreptococcus prevotii</name>
    <name type="synonym">Peptococcus prevotii</name>
    <dbReference type="NCBI Taxonomy" id="525919"/>
    <lineage>
        <taxon>Bacteria</taxon>
        <taxon>Bacillati</taxon>
        <taxon>Bacillota</taxon>
        <taxon>Tissierellia</taxon>
        <taxon>Tissierellales</taxon>
        <taxon>Peptoniphilaceae</taxon>
        <taxon>Anaerococcus</taxon>
    </lineage>
</organism>